<evidence type="ECO:0000256" key="1">
    <source>
        <dbReference type="SAM" id="MobiDB-lite"/>
    </source>
</evidence>
<dbReference type="InterPro" id="IPR049945">
    <property type="entry name" value="AAA_22"/>
</dbReference>
<evidence type="ECO:0000313" key="4">
    <source>
        <dbReference type="Proteomes" id="UP000199600"/>
    </source>
</evidence>
<dbReference type="EMBL" id="FLQY01000397">
    <property type="protein sequence ID" value="SBT11149.1"/>
    <property type="molecule type" value="Genomic_DNA"/>
</dbReference>
<accession>A0A1A8Y1X1</accession>
<feature type="compositionally biased region" description="Basic and acidic residues" evidence="1">
    <location>
        <begin position="460"/>
        <end position="484"/>
    </location>
</feature>
<reference evidence="3 4" key="1">
    <citation type="submission" date="2016-06" db="EMBL/GenBank/DDBJ databases">
        <authorList>
            <person name="Kjaerup R.B."/>
            <person name="Dalgaard T.S."/>
            <person name="Juul-Madsen H.R."/>
        </authorList>
    </citation>
    <scope>NUCLEOTIDE SEQUENCE [LARGE SCALE GENOMIC DNA]</scope>
    <source>
        <strain evidence="3">2</strain>
    </source>
</reference>
<dbReference type="RefSeq" id="WP_186412693.1">
    <property type="nucleotide sequence ID" value="NZ_FLQY01000397.1"/>
</dbReference>
<keyword evidence="4" id="KW-1185">Reference proteome</keyword>
<feature type="region of interest" description="Disordered" evidence="1">
    <location>
        <begin position="425"/>
        <end position="484"/>
    </location>
</feature>
<feature type="compositionally biased region" description="Basic and acidic residues" evidence="1">
    <location>
        <begin position="437"/>
        <end position="446"/>
    </location>
</feature>
<evidence type="ECO:0000259" key="2">
    <source>
        <dbReference type="Pfam" id="PF13401"/>
    </source>
</evidence>
<dbReference type="AlphaFoldDB" id="A0A1A8Y1X1"/>
<gene>
    <name evidence="3" type="ORF">PROAA_910010</name>
</gene>
<protein>
    <recommendedName>
        <fullName evidence="2">ORC1/DEAH AAA+ ATPase domain-containing protein</fullName>
    </recommendedName>
</protein>
<sequence>MHERPSPTETHWFSTPNPLAQQILYYSDSEQLATDLAFNPLEGLDLASLRFTEIDELLIGEKTPLEPTMQMIRTALTWHGMLHAGLRRRNPNIAKARQLYWEAVLHKPNGKTHPFMSPTRGISVQVVKGTTGTGKSVTRQRFCELLPQVIRHGANSVAGWEALTQLVYLEVSISHDGTRGGFLTNILLQIDNALGTSYAIDLPRKHKTVERLAVATVCRLVAHYTGILFLEEGQLRNLVLSGQANLMQDFLLMLMNSGIPIIFLGNETAFDWITYSQDSNRLYTTPSEHFMPAGAIAMTAEDQEVADMEWDAIAKGIMSYYCLTIPINDPIECNQLLRRCSGGIPRLALFLWCMAQRNALHQEQECFGSKDITLVYESGTYKEHRNLADGFHFRKSDLLQDIEDVDIKLYDTYWGSVTREPTIAPLPSAQVTTAQKGESKEDESKKKAPAKAPKSGRAKFKAEQTRQKNQDAKRSELLKNLPDGDIRSSGLVAHHLKGFQDTLAAARGAA</sequence>
<dbReference type="Proteomes" id="UP000199600">
    <property type="component" value="Unassembled WGS sequence"/>
</dbReference>
<proteinExistence type="predicted"/>
<dbReference type="Pfam" id="PF13401">
    <property type="entry name" value="AAA_22"/>
    <property type="match status" value="1"/>
</dbReference>
<dbReference type="GO" id="GO:0016887">
    <property type="term" value="F:ATP hydrolysis activity"/>
    <property type="evidence" value="ECO:0007669"/>
    <property type="project" value="InterPro"/>
</dbReference>
<organism evidence="3 4">
    <name type="scientific">Candidatus Propionivibrio aalborgensis</name>
    <dbReference type="NCBI Taxonomy" id="1860101"/>
    <lineage>
        <taxon>Bacteria</taxon>
        <taxon>Pseudomonadati</taxon>
        <taxon>Pseudomonadota</taxon>
        <taxon>Betaproteobacteria</taxon>
        <taxon>Rhodocyclales</taxon>
        <taxon>Rhodocyclaceae</taxon>
        <taxon>Propionivibrio</taxon>
    </lineage>
</organism>
<feature type="domain" description="ORC1/DEAH AAA+ ATPase" evidence="2">
    <location>
        <begin position="126"/>
        <end position="269"/>
    </location>
</feature>
<name>A0A1A8Y1X1_9RHOO</name>
<evidence type="ECO:0000313" key="3">
    <source>
        <dbReference type="EMBL" id="SBT11149.1"/>
    </source>
</evidence>